<reference evidence="1 2" key="1">
    <citation type="submission" date="2018-06" db="EMBL/GenBank/DDBJ databases">
        <authorList>
            <consortium name="Pathogen Informatics"/>
            <person name="Doyle S."/>
        </authorList>
    </citation>
    <scope>NUCLEOTIDE SEQUENCE [LARGE SCALE GENOMIC DNA]</scope>
    <source>
        <strain evidence="1 2">NCTC1542</strain>
    </source>
</reference>
<evidence type="ECO:0000313" key="2">
    <source>
        <dbReference type="Proteomes" id="UP000255389"/>
    </source>
</evidence>
<dbReference type="AlphaFoldDB" id="A0A1A0QKP6"/>
<accession>A0A1A0QKP6</accession>
<evidence type="ECO:0000313" key="1">
    <source>
        <dbReference type="EMBL" id="SUA03167.1"/>
    </source>
</evidence>
<dbReference type="RefSeq" id="WP_038565711.1">
    <property type="nucleotide sequence ID" value="NZ_CP011269.1"/>
</dbReference>
<protein>
    <submittedName>
        <fullName evidence="1">Uncharacterized protein</fullName>
    </submittedName>
</protein>
<organism evidence="1 2">
    <name type="scientific">Mycolicibacterium fortuitum</name>
    <name type="common">Mycobacterium fortuitum</name>
    <dbReference type="NCBI Taxonomy" id="1766"/>
    <lineage>
        <taxon>Bacteria</taxon>
        <taxon>Bacillati</taxon>
        <taxon>Actinomycetota</taxon>
        <taxon>Actinomycetes</taxon>
        <taxon>Mycobacteriales</taxon>
        <taxon>Mycobacteriaceae</taxon>
        <taxon>Mycolicibacterium</taxon>
    </lineage>
</organism>
<proteinExistence type="predicted"/>
<name>A0A1A0QKP6_MYCFO</name>
<sequence length="250" mass="28333">MKSTVRLQLIFLCILFTSVSLFVAGWAFICLISGSYLAALVSLGAAIWSFDIAFQMAYVTSEHVRPRIAYGTTGTVLRPQKFVDHIFSVSSVAGVSAAALYLTLSPLGMLDAISSNIVQHSAFAISGFVVVFGGWNLYGMLRRGGESYLRLDPRGVEVWNGHWGSSARRAWEEIEEVSDRPPHGKKVRREMVVFTLSDRRYTSLIFDTITADSHALREWVRFYWQHPERRDELTDERASRRLEEEKFTVE</sequence>
<dbReference type="Proteomes" id="UP000255389">
    <property type="component" value="Unassembled WGS sequence"/>
</dbReference>
<dbReference type="EMBL" id="UGQY01000004">
    <property type="protein sequence ID" value="SUA03167.1"/>
    <property type="molecule type" value="Genomic_DNA"/>
</dbReference>
<dbReference type="GeneID" id="93416415"/>
<gene>
    <name evidence="1" type="ORF">NCTC1542_04647</name>
</gene>